<dbReference type="Pfam" id="PF03874">
    <property type="entry name" value="RNA_pol_Rpb4"/>
    <property type="match status" value="1"/>
</dbReference>
<proteinExistence type="inferred from homology"/>
<dbReference type="GO" id="GO:0030880">
    <property type="term" value="C:RNA polymerase complex"/>
    <property type="evidence" value="ECO:0007669"/>
    <property type="project" value="InterPro"/>
</dbReference>
<comment type="similarity">
    <text evidence="3">Belongs to the eukaryotic RPB4 RNA polymerase subunit family.</text>
</comment>
<dbReference type="GO" id="GO:0005634">
    <property type="term" value="C:nucleus"/>
    <property type="evidence" value="ECO:0007669"/>
    <property type="project" value="UniProtKB-SubCell"/>
</dbReference>
<evidence type="ECO:0000259" key="4">
    <source>
        <dbReference type="SMART" id="SM00657"/>
    </source>
</evidence>
<dbReference type="GO" id="GO:0000166">
    <property type="term" value="F:nucleotide binding"/>
    <property type="evidence" value="ECO:0007669"/>
    <property type="project" value="InterPro"/>
</dbReference>
<dbReference type="InterPro" id="IPR038324">
    <property type="entry name" value="Rpb4/RPC9_sf"/>
</dbReference>
<evidence type="ECO:0000256" key="3">
    <source>
        <dbReference type="ARBA" id="ARBA00025724"/>
    </source>
</evidence>
<dbReference type="InterPro" id="IPR010997">
    <property type="entry name" value="HRDC-like_sf"/>
</dbReference>
<evidence type="ECO:0000256" key="2">
    <source>
        <dbReference type="ARBA" id="ARBA00023242"/>
    </source>
</evidence>
<feature type="domain" description="RNA polymerase Rpb4/RPC9 core" evidence="4">
    <location>
        <begin position="14"/>
        <end position="140"/>
    </location>
</feature>
<dbReference type="AlphaFoldDB" id="A0A150GDD5"/>
<dbReference type="EMBL" id="LSYV01000033">
    <property type="protein sequence ID" value="KXZ47846.1"/>
    <property type="molecule type" value="Genomic_DNA"/>
</dbReference>
<evidence type="ECO:0000313" key="6">
    <source>
        <dbReference type="Proteomes" id="UP000075714"/>
    </source>
</evidence>
<accession>A0A150GDD5</accession>
<sequence>MALPKSELEQADAKVFEHAAVISNSEVATILGEYMRQRREEKPTFQPQPLVQKTLEYVQKFNCGPNPEAVQAMRNYMESFGLKPFEWGLIANLMPADTDEATKLIPSLVDNPEDPPEEHRGITAEELDRILAEVQNLRHA</sequence>
<comment type="caution">
    <text evidence="5">The sequence shown here is derived from an EMBL/GenBank/DDBJ whole genome shotgun (WGS) entry which is preliminary data.</text>
</comment>
<dbReference type="Proteomes" id="UP000075714">
    <property type="component" value="Unassembled WGS sequence"/>
</dbReference>
<protein>
    <recommendedName>
        <fullName evidence="4">RNA polymerase Rpb4/RPC9 core domain-containing protein</fullName>
    </recommendedName>
</protein>
<dbReference type="GO" id="GO:0006352">
    <property type="term" value="P:DNA-templated transcription initiation"/>
    <property type="evidence" value="ECO:0007669"/>
    <property type="project" value="InterPro"/>
</dbReference>
<dbReference type="InterPro" id="IPR045222">
    <property type="entry name" value="Rpb4-like"/>
</dbReference>
<dbReference type="PANTHER" id="PTHR21297">
    <property type="entry name" value="DNA-DIRECTED RNA POLYMERASE II"/>
    <property type="match status" value="1"/>
</dbReference>
<name>A0A150GDD5_GONPE</name>
<dbReference type="STRING" id="33097.A0A150GDD5"/>
<dbReference type="OrthoDB" id="2186918at2759"/>
<keyword evidence="2" id="KW-0539">Nucleus</keyword>
<evidence type="ECO:0000313" key="5">
    <source>
        <dbReference type="EMBL" id="KXZ47846.1"/>
    </source>
</evidence>
<organism evidence="5 6">
    <name type="scientific">Gonium pectorale</name>
    <name type="common">Green alga</name>
    <dbReference type="NCBI Taxonomy" id="33097"/>
    <lineage>
        <taxon>Eukaryota</taxon>
        <taxon>Viridiplantae</taxon>
        <taxon>Chlorophyta</taxon>
        <taxon>core chlorophytes</taxon>
        <taxon>Chlorophyceae</taxon>
        <taxon>CS clade</taxon>
        <taxon>Chlamydomonadales</taxon>
        <taxon>Volvocaceae</taxon>
        <taxon>Gonium</taxon>
    </lineage>
</organism>
<evidence type="ECO:0000256" key="1">
    <source>
        <dbReference type="ARBA" id="ARBA00004123"/>
    </source>
</evidence>
<comment type="subcellular location">
    <subcellularLocation>
        <location evidence="1">Nucleus</location>
    </subcellularLocation>
</comment>
<keyword evidence="6" id="KW-1185">Reference proteome</keyword>
<dbReference type="SUPFAM" id="SSF47819">
    <property type="entry name" value="HRDC-like"/>
    <property type="match status" value="1"/>
</dbReference>
<gene>
    <name evidence="5" type="ORF">GPECTOR_32g458</name>
</gene>
<dbReference type="Gene3D" id="1.20.1250.40">
    <property type="match status" value="1"/>
</dbReference>
<reference evidence="6" key="1">
    <citation type="journal article" date="2016" name="Nat. Commun.">
        <title>The Gonium pectorale genome demonstrates co-option of cell cycle regulation during the evolution of multicellularity.</title>
        <authorList>
            <person name="Hanschen E.R."/>
            <person name="Marriage T.N."/>
            <person name="Ferris P.J."/>
            <person name="Hamaji T."/>
            <person name="Toyoda A."/>
            <person name="Fujiyama A."/>
            <person name="Neme R."/>
            <person name="Noguchi H."/>
            <person name="Minakuchi Y."/>
            <person name="Suzuki M."/>
            <person name="Kawai-Toyooka H."/>
            <person name="Smith D.R."/>
            <person name="Sparks H."/>
            <person name="Anderson J."/>
            <person name="Bakaric R."/>
            <person name="Luria V."/>
            <person name="Karger A."/>
            <person name="Kirschner M.W."/>
            <person name="Durand P.M."/>
            <person name="Michod R.E."/>
            <person name="Nozaki H."/>
            <person name="Olson B.J."/>
        </authorList>
    </citation>
    <scope>NUCLEOTIDE SEQUENCE [LARGE SCALE GENOMIC DNA]</scope>
    <source>
        <strain evidence="6">NIES-2863</strain>
    </source>
</reference>
<dbReference type="SMART" id="SM00657">
    <property type="entry name" value="RPOL4c"/>
    <property type="match status" value="1"/>
</dbReference>
<dbReference type="InterPro" id="IPR005574">
    <property type="entry name" value="Rpb4/RPC9"/>
</dbReference>
<dbReference type="InterPro" id="IPR006590">
    <property type="entry name" value="RNA_pol_Rpb4/RPC9_core"/>
</dbReference>